<keyword evidence="2 3" id="KW-0732">Signal</keyword>
<dbReference type="Pfam" id="PF13458">
    <property type="entry name" value="Peripla_BP_6"/>
    <property type="match status" value="1"/>
</dbReference>
<organism evidence="5 6">
    <name type="scientific">Pseudorhizobium tarimense</name>
    <dbReference type="NCBI Taxonomy" id="1079109"/>
    <lineage>
        <taxon>Bacteria</taxon>
        <taxon>Pseudomonadati</taxon>
        <taxon>Pseudomonadota</taxon>
        <taxon>Alphaproteobacteria</taxon>
        <taxon>Hyphomicrobiales</taxon>
        <taxon>Rhizobiaceae</taxon>
        <taxon>Rhizobium/Agrobacterium group</taxon>
        <taxon>Pseudorhizobium</taxon>
    </lineage>
</organism>
<dbReference type="CDD" id="cd06342">
    <property type="entry name" value="PBP1_ABC_LIVBP-like"/>
    <property type="match status" value="1"/>
</dbReference>
<protein>
    <submittedName>
        <fullName evidence="5">Branched-chain amino acid transport system substrate-binding protein</fullName>
    </submittedName>
</protein>
<evidence type="ECO:0000259" key="4">
    <source>
        <dbReference type="Pfam" id="PF13458"/>
    </source>
</evidence>
<keyword evidence="6" id="KW-1185">Reference proteome</keyword>
<dbReference type="PANTHER" id="PTHR47151">
    <property type="entry name" value="LEU/ILE/VAL-BINDING ABC TRANSPORTER SUBUNIT"/>
    <property type="match status" value="1"/>
</dbReference>
<dbReference type="InterPro" id="IPR028082">
    <property type="entry name" value="Peripla_BP_I"/>
</dbReference>
<evidence type="ECO:0000256" key="1">
    <source>
        <dbReference type="ARBA" id="ARBA00010062"/>
    </source>
</evidence>
<feature type="domain" description="Leucine-binding protein" evidence="4">
    <location>
        <begin position="24"/>
        <end position="347"/>
    </location>
</feature>
<proteinExistence type="inferred from homology"/>
<dbReference type="Gene3D" id="3.40.50.2300">
    <property type="match status" value="2"/>
</dbReference>
<feature type="chain" id="PRO_5046593069" evidence="3">
    <location>
        <begin position="23"/>
        <end position="357"/>
    </location>
</feature>
<evidence type="ECO:0000256" key="3">
    <source>
        <dbReference type="SAM" id="SignalP"/>
    </source>
</evidence>
<dbReference type="PANTHER" id="PTHR47151:SF2">
    <property type="entry name" value="AMINO ACID BINDING PROTEIN"/>
    <property type="match status" value="1"/>
</dbReference>
<evidence type="ECO:0000256" key="2">
    <source>
        <dbReference type="ARBA" id="ARBA00022729"/>
    </source>
</evidence>
<sequence>MRPWLLATMLALSGLAAGPATSATIGVVAPTSGSYALLGAQVLAGARAAAEETGDTLVEINEVCDDQASPSAADQLIEAQAVAAIGFLCSETLSIALPQLSTAAIPAITLSVRSEILMEDALREDWPLFRLAPNEGDEAERISEVILQRWKAEPVALIEDGTIYGRELLSAVRRQIEENGLTPVFVDTYRPGQEQQLALVRRLAKAGAATRVFVGGDRNDVSVIARDAASENVPLLIMGGDTLRAADRPVPLQEGVMAVAIPDYADLPSASAAAAQFRSNNVEPEGYTIPAYAAVQVVSQAAAASASQPLSEELQSMTFETVIGPLSFGDDHELAQNPLRLQEWRDGRFVPVEVPTD</sequence>
<evidence type="ECO:0000313" key="5">
    <source>
        <dbReference type="EMBL" id="MET3584803.1"/>
    </source>
</evidence>
<dbReference type="InterPro" id="IPR028081">
    <property type="entry name" value="Leu-bd"/>
</dbReference>
<comment type="similarity">
    <text evidence="1">Belongs to the leucine-binding protein family.</text>
</comment>
<reference evidence="5 6" key="1">
    <citation type="submission" date="2024-06" db="EMBL/GenBank/DDBJ databases">
        <title>Genomic Encyclopedia of Type Strains, Phase IV (KMG-IV): sequencing the most valuable type-strain genomes for metagenomic binning, comparative biology and taxonomic classification.</title>
        <authorList>
            <person name="Goeker M."/>
        </authorList>
    </citation>
    <scope>NUCLEOTIDE SEQUENCE [LARGE SCALE GENOMIC DNA]</scope>
    <source>
        <strain evidence="5 6">DSM 105042</strain>
    </source>
</reference>
<dbReference type="EMBL" id="JBEPLJ010000003">
    <property type="protein sequence ID" value="MET3584803.1"/>
    <property type="molecule type" value="Genomic_DNA"/>
</dbReference>
<dbReference type="SUPFAM" id="SSF53822">
    <property type="entry name" value="Periplasmic binding protein-like I"/>
    <property type="match status" value="1"/>
</dbReference>
<dbReference type="Proteomes" id="UP001549031">
    <property type="component" value="Unassembled WGS sequence"/>
</dbReference>
<accession>A0ABV2H2N0</accession>
<gene>
    <name evidence="5" type="ORF">ABID21_000904</name>
</gene>
<evidence type="ECO:0000313" key="6">
    <source>
        <dbReference type="Proteomes" id="UP001549031"/>
    </source>
</evidence>
<feature type="signal peptide" evidence="3">
    <location>
        <begin position="1"/>
        <end position="22"/>
    </location>
</feature>
<name>A0ABV2H2N0_9HYPH</name>
<comment type="caution">
    <text evidence="5">The sequence shown here is derived from an EMBL/GenBank/DDBJ whole genome shotgun (WGS) entry which is preliminary data.</text>
</comment>